<dbReference type="HOGENOM" id="CLU_011907_3_1_9"/>
<proteinExistence type="predicted"/>
<evidence type="ECO:0000256" key="4">
    <source>
        <dbReference type="ARBA" id="ARBA00022676"/>
    </source>
</evidence>
<evidence type="ECO:0000313" key="12">
    <source>
        <dbReference type="Proteomes" id="UP000002892"/>
    </source>
</evidence>
<evidence type="ECO:0000256" key="1">
    <source>
        <dbReference type="ARBA" id="ARBA00004127"/>
    </source>
</evidence>
<dbReference type="InterPro" id="IPR050321">
    <property type="entry name" value="Glycosyltr_2/OpgH_subfam"/>
</dbReference>
<protein>
    <submittedName>
        <fullName evidence="11">Glycosyl transferase</fullName>
    </submittedName>
</protein>
<evidence type="ECO:0000256" key="2">
    <source>
        <dbReference type="ARBA" id="ARBA00022475"/>
    </source>
</evidence>
<dbReference type="GO" id="GO:0006011">
    <property type="term" value="P:UDP-alpha-D-glucose metabolic process"/>
    <property type="evidence" value="ECO:0007669"/>
    <property type="project" value="InterPro"/>
</dbReference>
<dbReference type="CDD" id="cd06421">
    <property type="entry name" value="CESA_CelA_like"/>
    <property type="match status" value="1"/>
</dbReference>
<dbReference type="Pfam" id="PF07238">
    <property type="entry name" value="PilZ"/>
    <property type="match status" value="1"/>
</dbReference>
<dbReference type="InterPro" id="IPR009875">
    <property type="entry name" value="PilZ_domain"/>
</dbReference>
<reference evidence="11 12" key="1">
    <citation type="journal article" date="2012" name="J. Bacteriol.">
        <title>Complete genome sequences of Desulfosporosinus orientis DSM765T, Desulfosporosinus youngiae DSM17734T, Desulfosporosinus meridiei DSM13257T, and Desulfosporosinus acidiphilus DSM22704T.</title>
        <authorList>
            <person name="Pester M."/>
            <person name="Brambilla E."/>
            <person name="Alazard D."/>
            <person name="Rattei T."/>
            <person name="Weinmaier T."/>
            <person name="Han J."/>
            <person name="Lucas S."/>
            <person name="Lapidus A."/>
            <person name="Cheng J.F."/>
            <person name="Goodwin L."/>
            <person name="Pitluck S."/>
            <person name="Peters L."/>
            <person name="Ovchinnikova G."/>
            <person name="Teshima H."/>
            <person name="Detter J.C."/>
            <person name="Han C.S."/>
            <person name="Tapia R."/>
            <person name="Land M.L."/>
            <person name="Hauser L."/>
            <person name="Kyrpides N.C."/>
            <person name="Ivanova N.N."/>
            <person name="Pagani I."/>
            <person name="Huntmann M."/>
            <person name="Wei C.L."/>
            <person name="Davenport K.W."/>
            <person name="Daligault H."/>
            <person name="Chain P.S."/>
            <person name="Chen A."/>
            <person name="Mavromatis K."/>
            <person name="Markowitz V."/>
            <person name="Szeto E."/>
            <person name="Mikhailova N."/>
            <person name="Pati A."/>
            <person name="Wagner M."/>
            <person name="Woyke T."/>
            <person name="Ollivier B."/>
            <person name="Klenk H.P."/>
            <person name="Spring S."/>
            <person name="Loy A."/>
        </authorList>
    </citation>
    <scope>NUCLEOTIDE SEQUENCE [LARGE SCALE GENOMIC DNA]</scope>
    <source>
        <strain evidence="12">DSM 22704 / JCM 16185 / SJ4</strain>
    </source>
</reference>
<dbReference type="PANTHER" id="PTHR43867">
    <property type="entry name" value="CELLULOSE SYNTHASE CATALYTIC SUBUNIT A [UDP-FORMING]"/>
    <property type="match status" value="1"/>
</dbReference>
<dbReference type="Gene3D" id="3.90.550.10">
    <property type="entry name" value="Spore Coat Polysaccharide Biosynthesis Protein SpsA, Chain A"/>
    <property type="match status" value="1"/>
</dbReference>
<keyword evidence="7 9" id="KW-1133">Transmembrane helix</keyword>
<feature type="transmembrane region" description="Helical" evidence="9">
    <location>
        <begin position="333"/>
        <end position="358"/>
    </location>
</feature>
<dbReference type="eggNOG" id="COG1215">
    <property type="taxonomic scope" value="Bacteria"/>
</dbReference>
<dbReference type="KEGG" id="dai:Desaci_2494"/>
<keyword evidence="6 9" id="KW-0812">Transmembrane</keyword>
<keyword evidence="5 11" id="KW-0808">Transferase</keyword>
<evidence type="ECO:0000256" key="7">
    <source>
        <dbReference type="ARBA" id="ARBA00022989"/>
    </source>
</evidence>
<dbReference type="OrthoDB" id="154460at2"/>
<dbReference type="InterPro" id="IPR003919">
    <property type="entry name" value="Cell_synth_A"/>
</dbReference>
<dbReference type="SUPFAM" id="SSF141371">
    <property type="entry name" value="PilZ domain-like"/>
    <property type="match status" value="1"/>
</dbReference>
<evidence type="ECO:0000256" key="3">
    <source>
        <dbReference type="ARBA" id="ARBA00022519"/>
    </source>
</evidence>
<dbReference type="STRING" id="646529.Desaci_2494"/>
<dbReference type="GO" id="GO:0035438">
    <property type="term" value="F:cyclic-di-GMP binding"/>
    <property type="evidence" value="ECO:0007669"/>
    <property type="project" value="InterPro"/>
</dbReference>
<evidence type="ECO:0000256" key="8">
    <source>
        <dbReference type="ARBA" id="ARBA00023136"/>
    </source>
</evidence>
<evidence type="ECO:0000256" key="5">
    <source>
        <dbReference type="ARBA" id="ARBA00022679"/>
    </source>
</evidence>
<feature type="transmembrane region" description="Helical" evidence="9">
    <location>
        <begin position="364"/>
        <end position="383"/>
    </location>
</feature>
<dbReference type="Pfam" id="PF13641">
    <property type="entry name" value="Glyco_tranf_2_3"/>
    <property type="match status" value="1"/>
</dbReference>
<dbReference type="EMBL" id="CP003639">
    <property type="protein sequence ID" value="AFM41440.1"/>
    <property type="molecule type" value="Genomic_DNA"/>
</dbReference>
<keyword evidence="8 9" id="KW-0472">Membrane</keyword>
<dbReference type="GO" id="GO:0030244">
    <property type="term" value="P:cellulose biosynthetic process"/>
    <property type="evidence" value="ECO:0007669"/>
    <property type="project" value="UniProtKB-KW"/>
</dbReference>
<dbReference type="PANTHER" id="PTHR43867:SF2">
    <property type="entry name" value="CELLULOSE SYNTHASE CATALYTIC SUBUNIT A [UDP-FORMING]"/>
    <property type="match status" value="1"/>
</dbReference>
<keyword evidence="3" id="KW-0997">Cell inner membrane</keyword>
<evidence type="ECO:0000313" key="11">
    <source>
        <dbReference type="EMBL" id="AFM41440.1"/>
    </source>
</evidence>
<dbReference type="PRINTS" id="PR01439">
    <property type="entry name" value="CELLSNTHASEA"/>
</dbReference>
<evidence type="ECO:0000256" key="9">
    <source>
        <dbReference type="SAM" id="Phobius"/>
    </source>
</evidence>
<dbReference type="SUPFAM" id="SSF53448">
    <property type="entry name" value="Nucleotide-diphospho-sugar transferases"/>
    <property type="match status" value="1"/>
</dbReference>
<evidence type="ECO:0000259" key="10">
    <source>
        <dbReference type="Pfam" id="PF07238"/>
    </source>
</evidence>
<feature type="domain" description="PilZ" evidence="10">
    <location>
        <begin position="498"/>
        <end position="596"/>
    </location>
</feature>
<gene>
    <name evidence="11" type="ordered locus">Desaci_2494</name>
</gene>
<dbReference type="InterPro" id="IPR029044">
    <property type="entry name" value="Nucleotide-diphossugar_trans"/>
</dbReference>
<accession>I4D6L6</accession>
<comment type="subcellular location">
    <subcellularLocation>
        <location evidence="1">Endomembrane system</location>
        <topology evidence="1">Multi-pass membrane protein</topology>
    </subcellularLocation>
</comment>
<dbReference type="Proteomes" id="UP000002892">
    <property type="component" value="Chromosome"/>
</dbReference>
<name>I4D6L6_DESAJ</name>
<evidence type="ECO:0000256" key="6">
    <source>
        <dbReference type="ARBA" id="ARBA00022692"/>
    </source>
</evidence>
<organism evidence="11 12">
    <name type="scientific">Desulfosporosinus acidiphilus (strain DSM 22704 / JCM 16185 / SJ4)</name>
    <dbReference type="NCBI Taxonomy" id="646529"/>
    <lineage>
        <taxon>Bacteria</taxon>
        <taxon>Bacillati</taxon>
        <taxon>Bacillota</taxon>
        <taxon>Clostridia</taxon>
        <taxon>Eubacteriales</taxon>
        <taxon>Desulfitobacteriaceae</taxon>
        <taxon>Desulfosporosinus</taxon>
    </lineage>
</organism>
<keyword evidence="2" id="KW-1003">Cell membrane</keyword>
<feature type="transmembrane region" description="Helical" evidence="9">
    <location>
        <begin position="439"/>
        <end position="459"/>
    </location>
</feature>
<feature type="transmembrane region" description="Helical" evidence="9">
    <location>
        <begin position="31"/>
        <end position="57"/>
    </location>
</feature>
<feature type="transmembrane region" description="Helical" evidence="9">
    <location>
        <begin position="471"/>
        <end position="492"/>
    </location>
</feature>
<keyword evidence="12" id="KW-1185">Reference proteome</keyword>
<dbReference type="AlphaFoldDB" id="I4D6L6"/>
<keyword evidence="4" id="KW-0328">Glycosyltransferase</keyword>
<dbReference type="GO" id="GO:0005886">
    <property type="term" value="C:plasma membrane"/>
    <property type="evidence" value="ECO:0007669"/>
    <property type="project" value="UniProtKB-SubCell"/>
</dbReference>
<dbReference type="GO" id="GO:0016760">
    <property type="term" value="F:cellulose synthase (UDP-forming) activity"/>
    <property type="evidence" value="ECO:0007669"/>
    <property type="project" value="UniProtKB-EC"/>
</dbReference>
<sequence length="750" mass="87560">MARMFILVLFLVFNLVYLVWRTFWTLPLNDGFVAIVGGLALLWAEIVGFFEMILFYLTIYRIDTLSPSSWEGEYPDVDIFIATYNEPLDLLYKTIVGCLNLKYPRPEGVFIYVCDDGERDELKRMCSRLGVHYITRTEHEHAKAGNLNNALKYSKSPYLVTLDADMIPLQDFLTRTIPFFLNDKKMGFVQTPQSFYNPDPFQYNLFQEHRTPNEQDMFFRLIQPGRSRFNATIYAGSNTVISRKALEEIGGFVTGTITEDIATGMIIQSRGYRGIYLNEVLASGLSPENLADLYQQRIRWGRGVIQTFKFHHPWSQSGLTIFQKLMYTSTLTYWYFGFGRAIYLLAPIAYSVFGVVVLQATVKAVLEIWLPMFALSTLVFRLFTRGIRTTFWSHIYDTILFPHVFRGVILETLGFTMAKFKVTPKDSVTRSEFTGQWRLVRVQIILALLSLIGIGRIIVDFLIHGFTAAYAINFFWLSYNFIVLTIAIIFASERPKFRQTERFPIKTAVKVCAGEKYRIAYSYDISETGISLLFSEPVYFEPDKPLILKVSDRNYFAEFQAIVVHVARQTSSCYKYACQITAYDESNYQNLLHILYDRKPMLPEHHQGRSWRLIGSNIKYRKSKFSAMNRKLPRIPINNRLIAYVKGNLKFIEVLDFNYHYVTIRSDKNYPEFDLVLNTTQRILLYCRFVKSMKERSRRQNIHLYKVLNYREVAKCSLQWIESSRRRKFSRWSVPKPPIVRDNQIKLIGK</sequence>